<name>A0A9P4YA64_CRYP1</name>
<dbReference type="EMBL" id="MU032344">
    <property type="protein sequence ID" value="KAF3769606.1"/>
    <property type="molecule type" value="Genomic_DNA"/>
</dbReference>
<accession>A0A9P4YA64</accession>
<evidence type="ECO:0000313" key="7">
    <source>
        <dbReference type="Proteomes" id="UP000803844"/>
    </source>
</evidence>
<keyword evidence="2 5" id="KW-0812">Transmembrane</keyword>
<reference evidence="6" key="1">
    <citation type="journal article" date="2020" name="Phytopathology">
        <title>Genome sequence of the chestnut blight fungus Cryphonectria parasitica EP155: A fundamental resource for an archetypical invasive plant pathogen.</title>
        <authorList>
            <person name="Crouch J.A."/>
            <person name="Dawe A."/>
            <person name="Aerts A."/>
            <person name="Barry K."/>
            <person name="Churchill A.C.L."/>
            <person name="Grimwood J."/>
            <person name="Hillman B."/>
            <person name="Milgroom M.G."/>
            <person name="Pangilinan J."/>
            <person name="Smith M."/>
            <person name="Salamov A."/>
            <person name="Schmutz J."/>
            <person name="Yadav J."/>
            <person name="Grigoriev I.V."/>
            <person name="Nuss D."/>
        </authorList>
    </citation>
    <scope>NUCLEOTIDE SEQUENCE</scope>
    <source>
        <strain evidence="6">EP155</strain>
    </source>
</reference>
<dbReference type="GO" id="GO:0016020">
    <property type="term" value="C:membrane"/>
    <property type="evidence" value="ECO:0007669"/>
    <property type="project" value="UniProtKB-SubCell"/>
</dbReference>
<evidence type="ECO:0000313" key="6">
    <source>
        <dbReference type="EMBL" id="KAF3769606.1"/>
    </source>
</evidence>
<organism evidence="6 7">
    <name type="scientific">Cryphonectria parasitica (strain ATCC 38755 / EP155)</name>
    <dbReference type="NCBI Taxonomy" id="660469"/>
    <lineage>
        <taxon>Eukaryota</taxon>
        <taxon>Fungi</taxon>
        <taxon>Dikarya</taxon>
        <taxon>Ascomycota</taxon>
        <taxon>Pezizomycotina</taxon>
        <taxon>Sordariomycetes</taxon>
        <taxon>Sordariomycetidae</taxon>
        <taxon>Diaporthales</taxon>
        <taxon>Cryphonectriaceae</taxon>
        <taxon>Cryphonectria-Endothia species complex</taxon>
        <taxon>Cryphonectria</taxon>
    </lineage>
</organism>
<dbReference type="Gene3D" id="1.20.58.340">
    <property type="entry name" value="Magnesium transport protein CorA, transmembrane region"/>
    <property type="match status" value="1"/>
</dbReference>
<sequence>MRVEGMSMATQWSNADINVDIALAAGNDSNQMRSISLVTMVFLPGTFFATFFSMTFFDWSPSESESVVSSYIWIYVAITGACTFLTLLAWGYFVGFRRQKGQQIDSDAMV</sequence>
<dbReference type="RefSeq" id="XP_040780567.1">
    <property type="nucleotide sequence ID" value="XM_040922823.1"/>
</dbReference>
<comment type="subcellular location">
    <subcellularLocation>
        <location evidence="1">Membrane</location>
        <topology evidence="1">Multi-pass membrane protein</topology>
    </subcellularLocation>
</comment>
<evidence type="ECO:0000256" key="5">
    <source>
        <dbReference type="SAM" id="Phobius"/>
    </source>
</evidence>
<dbReference type="OrthoDB" id="3561681at2759"/>
<keyword evidence="3 5" id="KW-1133">Transmembrane helix</keyword>
<evidence type="ECO:0000256" key="4">
    <source>
        <dbReference type="ARBA" id="ARBA00023136"/>
    </source>
</evidence>
<keyword evidence="4 5" id="KW-0472">Membrane</keyword>
<dbReference type="InterPro" id="IPR045863">
    <property type="entry name" value="CorA_TM1_TM2"/>
</dbReference>
<keyword evidence="7" id="KW-1185">Reference proteome</keyword>
<evidence type="ECO:0000256" key="2">
    <source>
        <dbReference type="ARBA" id="ARBA00022692"/>
    </source>
</evidence>
<feature type="transmembrane region" description="Helical" evidence="5">
    <location>
        <begin position="72"/>
        <end position="93"/>
    </location>
</feature>
<gene>
    <name evidence="6" type="ORF">M406DRAFT_354069</name>
</gene>
<proteinExistence type="predicted"/>
<dbReference type="AlphaFoldDB" id="A0A9P4YA64"/>
<evidence type="ECO:0000256" key="1">
    <source>
        <dbReference type="ARBA" id="ARBA00004141"/>
    </source>
</evidence>
<comment type="caution">
    <text evidence="6">The sequence shown here is derived from an EMBL/GenBank/DDBJ whole genome shotgun (WGS) entry which is preliminary data.</text>
</comment>
<dbReference type="Proteomes" id="UP000803844">
    <property type="component" value="Unassembled WGS sequence"/>
</dbReference>
<dbReference type="SUPFAM" id="SSF144083">
    <property type="entry name" value="Magnesium transport protein CorA, transmembrane region"/>
    <property type="match status" value="1"/>
</dbReference>
<feature type="transmembrane region" description="Helical" evidence="5">
    <location>
        <begin position="37"/>
        <end position="57"/>
    </location>
</feature>
<protein>
    <submittedName>
        <fullName evidence="6">Uncharacterized protein</fullName>
    </submittedName>
</protein>
<evidence type="ECO:0000256" key="3">
    <source>
        <dbReference type="ARBA" id="ARBA00022989"/>
    </source>
</evidence>
<dbReference type="GeneID" id="63839952"/>